<accession>A0A2A6BBV7</accession>
<sequence>MTSLPNNFNTFKWDADATIPAMSFKLRELLLNQEVRMKSKSLPSLHTQNSNTTAPLFNPSHQPVRQQNLNLGEPQREAPRRFSLARFLTNTTTRAHQQERNHETSRMFSPAQHHRHLTNTTTPASQQECNEELHRENSRLFALTRGRTNHPRPRNGRRFARGDPSRRIGGRGENERLVVHRRLSKSLPVLYVAVIGWMQLAGTT</sequence>
<feature type="compositionally biased region" description="Basic residues" evidence="1">
    <location>
        <begin position="147"/>
        <end position="159"/>
    </location>
</feature>
<feature type="compositionally biased region" description="Basic and acidic residues" evidence="1">
    <location>
        <begin position="96"/>
        <end position="105"/>
    </location>
</feature>
<feature type="region of interest" description="Disordered" evidence="1">
    <location>
        <begin position="146"/>
        <end position="170"/>
    </location>
</feature>
<accession>A0A8R1UW78</accession>
<organism evidence="2 3">
    <name type="scientific">Pristionchus pacificus</name>
    <name type="common">Parasitic nematode worm</name>
    <dbReference type="NCBI Taxonomy" id="54126"/>
    <lineage>
        <taxon>Eukaryota</taxon>
        <taxon>Metazoa</taxon>
        <taxon>Ecdysozoa</taxon>
        <taxon>Nematoda</taxon>
        <taxon>Chromadorea</taxon>
        <taxon>Rhabditida</taxon>
        <taxon>Rhabditina</taxon>
        <taxon>Diplogasteromorpha</taxon>
        <taxon>Diplogasteroidea</taxon>
        <taxon>Neodiplogasteridae</taxon>
        <taxon>Pristionchus</taxon>
    </lineage>
</organism>
<proteinExistence type="predicted"/>
<dbReference type="Proteomes" id="UP000005239">
    <property type="component" value="Unassembled WGS sequence"/>
</dbReference>
<evidence type="ECO:0000256" key="1">
    <source>
        <dbReference type="SAM" id="MobiDB-lite"/>
    </source>
</evidence>
<feature type="compositionally biased region" description="Polar residues" evidence="1">
    <location>
        <begin position="118"/>
        <end position="128"/>
    </location>
</feature>
<evidence type="ECO:0000313" key="3">
    <source>
        <dbReference type="Proteomes" id="UP000005239"/>
    </source>
</evidence>
<keyword evidence="3" id="KW-1185">Reference proteome</keyword>
<dbReference type="EnsemblMetazoa" id="PPA39634.1">
    <property type="protein sequence ID" value="PPA39634.1"/>
    <property type="gene ID" value="WBGene00278003"/>
</dbReference>
<gene>
    <name evidence="2" type="primary">WBGene00278003</name>
</gene>
<dbReference type="AlphaFoldDB" id="A0A2A6BBV7"/>
<reference evidence="2" key="2">
    <citation type="submission" date="2022-06" db="UniProtKB">
        <authorList>
            <consortium name="EnsemblMetazoa"/>
        </authorList>
    </citation>
    <scope>IDENTIFICATION</scope>
    <source>
        <strain evidence="2">PS312</strain>
    </source>
</reference>
<protein>
    <submittedName>
        <fullName evidence="2">Uncharacterized protein</fullName>
    </submittedName>
</protein>
<reference evidence="3" key="1">
    <citation type="journal article" date="2008" name="Nat. Genet.">
        <title>The Pristionchus pacificus genome provides a unique perspective on nematode lifestyle and parasitism.</title>
        <authorList>
            <person name="Dieterich C."/>
            <person name="Clifton S.W."/>
            <person name="Schuster L.N."/>
            <person name="Chinwalla A."/>
            <person name="Delehaunty K."/>
            <person name="Dinkelacker I."/>
            <person name="Fulton L."/>
            <person name="Fulton R."/>
            <person name="Godfrey J."/>
            <person name="Minx P."/>
            <person name="Mitreva M."/>
            <person name="Roeseler W."/>
            <person name="Tian H."/>
            <person name="Witte H."/>
            <person name="Yang S.P."/>
            <person name="Wilson R.K."/>
            <person name="Sommer R.J."/>
        </authorList>
    </citation>
    <scope>NUCLEOTIDE SEQUENCE [LARGE SCALE GENOMIC DNA]</scope>
    <source>
        <strain evidence="3">PS312</strain>
    </source>
</reference>
<name>A0A2A6BBV7_PRIPA</name>
<feature type="region of interest" description="Disordered" evidence="1">
    <location>
        <begin position="93"/>
        <end position="134"/>
    </location>
</feature>
<evidence type="ECO:0000313" key="2">
    <source>
        <dbReference type="EnsemblMetazoa" id="PPA39634.1"/>
    </source>
</evidence>
<feature type="compositionally biased region" description="Basic and acidic residues" evidence="1">
    <location>
        <begin position="160"/>
        <end position="170"/>
    </location>
</feature>